<accession>A0A0D8XF33</accession>
<dbReference type="AlphaFoldDB" id="A0A0D8XF33"/>
<organism evidence="2 3">
    <name type="scientific">Dictyocaulus viviparus</name>
    <name type="common">Bovine lungworm</name>
    <dbReference type="NCBI Taxonomy" id="29172"/>
    <lineage>
        <taxon>Eukaryota</taxon>
        <taxon>Metazoa</taxon>
        <taxon>Ecdysozoa</taxon>
        <taxon>Nematoda</taxon>
        <taxon>Chromadorea</taxon>
        <taxon>Rhabditida</taxon>
        <taxon>Rhabditina</taxon>
        <taxon>Rhabditomorpha</taxon>
        <taxon>Strongyloidea</taxon>
        <taxon>Metastrongylidae</taxon>
        <taxon>Dictyocaulus</taxon>
    </lineage>
</organism>
<sequence>MNKEWIDNASKDPAANGGISKGVREFLATQCKDNVED</sequence>
<dbReference type="OrthoDB" id="5782900at2759"/>
<protein>
    <submittedName>
        <fullName evidence="2">Uncharacterized protein</fullName>
    </submittedName>
</protein>
<name>A0A0D8XF33_DICVI</name>
<keyword evidence="3" id="KW-1185">Reference proteome</keyword>
<feature type="region of interest" description="Disordered" evidence="1">
    <location>
        <begin position="1"/>
        <end position="22"/>
    </location>
</feature>
<reference evidence="3" key="2">
    <citation type="journal article" date="2016" name="Sci. Rep.">
        <title>Dictyocaulus viviparus genome, variome and transcriptome elucidate lungworm biology and support future intervention.</title>
        <authorList>
            <person name="McNulty S.N."/>
            <person name="Strube C."/>
            <person name="Rosa B.A."/>
            <person name="Martin J.C."/>
            <person name="Tyagi R."/>
            <person name="Choi Y.J."/>
            <person name="Wang Q."/>
            <person name="Hallsworth Pepin K."/>
            <person name="Zhang X."/>
            <person name="Ozersky P."/>
            <person name="Wilson R.K."/>
            <person name="Sternberg P.W."/>
            <person name="Gasser R.B."/>
            <person name="Mitreva M."/>
        </authorList>
    </citation>
    <scope>NUCLEOTIDE SEQUENCE [LARGE SCALE GENOMIC DNA]</scope>
    <source>
        <strain evidence="3">HannoverDv2000</strain>
    </source>
</reference>
<evidence type="ECO:0000313" key="3">
    <source>
        <dbReference type="Proteomes" id="UP000053766"/>
    </source>
</evidence>
<evidence type="ECO:0000256" key="1">
    <source>
        <dbReference type="SAM" id="MobiDB-lite"/>
    </source>
</evidence>
<feature type="compositionally biased region" description="Basic and acidic residues" evidence="1">
    <location>
        <begin position="1"/>
        <end position="10"/>
    </location>
</feature>
<gene>
    <name evidence="2" type="ORF">DICVIV_11718</name>
</gene>
<evidence type="ECO:0000313" key="2">
    <source>
        <dbReference type="EMBL" id="KJH42299.1"/>
    </source>
</evidence>
<dbReference type="Proteomes" id="UP000053766">
    <property type="component" value="Unassembled WGS sequence"/>
</dbReference>
<proteinExistence type="predicted"/>
<dbReference type="EMBL" id="KN716682">
    <property type="protein sequence ID" value="KJH42299.1"/>
    <property type="molecule type" value="Genomic_DNA"/>
</dbReference>
<reference evidence="2 3" key="1">
    <citation type="submission" date="2013-11" db="EMBL/GenBank/DDBJ databases">
        <title>Draft genome of the bovine lungworm Dictyocaulus viviparus.</title>
        <authorList>
            <person name="Mitreva M."/>
        </authorList>
    </citation>
    <scope>NUCLEOTIDE SEQUENCE [LARGE SCALE GENOMIC DNA]</scope>
    <source>
        <strain evidence="2 3">HannoverDv2000</strain>
    </source>
</reference>